<keyword evidence="2" id="KW-0732">Signal</keyword>
<sequence length="189" mass="20449">MNRTALVLGCLLVATPALAQSVTEKTGINSVLGVSPSTADFVKQVAISDMFEIQSNQLAERKGNAAEQAFAKQMIADHTKTSSELKAMVSDGKVKAELPTALDSAHQSKLDKLKNANGAEFSETFDEQQVTAHKDAVSLFERYSKGGDNDALKKWAGTTLPKLQHHLEMAQQLERDRTNTTSQSSKSAK</sequence>
<name>A0AAX3DUT1_RHOPL</name>
<evidence type="ECO:0000256" key="1">
    <source>
        <dbReference type="SAM" id="MobiDB-lite"/>
    </source>
</evidence>
<gene>
    <name evidence="4" type="ORF">KQX62_16545</name>
</gene>
<evidence type="ECO:0000256" key="2">
    <source>
        <dbReference type="SAM" id="SignalP"/>
    </source>
</evidence>
<dbReference type="PANTHER" id="PTHR38593:SF1">
    <property type="entry name" value="BLR2558 PROTEIN"/>
    <property type="match status" value="1"/>
</dbReference>
<evidence type="ECO:0000313" key="4">
    <source>
        <dbReference type="EMBL" id="UYO38335.1"/>
    </source>
</evidence>
<dbReference type="RefSeq" id="WP_107345117.1">
    <property type="nucleotide sequence ID" value="NZ_CP019966.1"/>
</dbReference>
<feature type="chain" id="PRO_5043948722" evidence="2">
    <location>
        <begin position="20"/>
        <end position="189"/>
    </location>
</feature>
<dbReference type="PANTHER" id="PTHR38593">
    <property type="entry name" value="BLR2558 PROTEIN"/>
    <property type="match status" value="1"/>
</dbReference>
<feature type="compositionally biased region" description="Polar residues" evidence="1">
    <location>
        <begin position="179"/>
        <end position="189"/>
    </location>
</feature>
<feature type="compositionally biased region" description="Basic and acidic residues" evidence="1">
    <location>
        <begin position="167"/>
        <end position="178"/>
    </location>
</feature>
<dbReference type="EMBL" id="CP076676">
    <property type="protein sequence ID" value="UYO38335.1"/>
    <property type="molecule type" value="Genomic_DNA"/>
</dbReference>
<accession>A0AAX3DUT1</accession>
<protein>
    <submittedName>
        <fullName evidence="4">DUF4142 domain-containing protein</fullName>
    </submittedName>
</protein>
<feature type="signal peptide" evidence="2">
    <location>
        <begin position="1"/>
        <end position="19"/>
    </location>
</feature>
<dbReference type="InterPro" id="IPR025419">
    <property type="entry name" value="DUF4142"/>
</dbReference>
<feature type="region of interest" description="Disordered" evidence="1">
    <location>
        <begin position="167"/>
        <end position="189"/>
    </location>
</feature>
<organism evidence="4 5">
    <name type="scientific">Rhodopseudomonas palustris</name>
    <dbReference type="NCBI Taxonomy" id="1076"/>
    <lineage>
        <taxon>Bacteria</taxon>
        <taxon>Pseudomonadati</taxon>
        <taxon>Pseudomonadota</taxon>
        <taxon>Alphaproteobacteria</taxon>
        <taxon>Hyphomicrobiales</taxon>
        <taxon>Nitrobacteraceae</taxon>
        <taxon>Rhodopseudomonas</taxon>
    </lineage>
</organism>
<dbReference type="InterPro" id="IPR012347">
    <property type="entry name" value="Ferritin-like"/>
</dbReference>
<reference evidence="4" key="1">
    <citation type="journal article" date="2022" name="Biol. Control">
        <title>In silico genomic analysis of Rhodopseudomonas palustris strains revealed potential biocontrol agents and crop yield enhancers.</title>
        <authorList>
            <person name="Surachat K."/>
            <person name="Kantachote D."/>
            <person name="Deachamag P."/>
            <person name="Wonglapsuwan M."/>
        </authorList>
    </citation>
    <scope>NUCLEOTIDE SEQUENCE</scope>
    <source>
        <strain evidence="4">TLS06</strain>
    </source>
</reference>
<dbReference type="Gene3D" id="1.20.1260.10">
    <property type="match status" value="1"/>
</dbReference>
<dbReference type="Pfam" id="PF13628">
    <property type="entry name" value="DUF4142"/>
    <property type="match status" value="1"/>
</dbReference>
<dbReference type="Proteomes" id="UP001163166">
    <property type="component" value="Chromosome"/>
</dbReference>
<evidence type="ECO:0000313" key="5">
    <source>
        <dbReference type="Proteomes" id="UP001163166"/>
    </source>
</evidence>
<feature type="domain" description="DUF4142" evidence="3">
    <location>
        <begin position="37"/>
        <end position="173"/>
    </location>
</feature>
<proteinExistence type="predicted"/>
<evidence type="ECO:0000259" key="3">
    <source>
        <dbReference type="Pfam" id="PF13628"/>
    </source>
</evidence>
<dbReference type="AlphaFoldDB" id="A0AAX3DUT1"/>